<sequence length="199" mass="22189">MTDRNKKINATEETTKDFDSIEDGASLVQKADQVLKMTHYSRPLFESNVRIAYDILAAHKVAKKVYGVNGVVFMDLLTALSSVVNMRPYIMMCSSLEFLPAVCYKLAEQLFQSLDIHKAGKANKALCDVVVDQLNTALGSTRTDARRILESGYNLGVDGLYLALERAMSRSQRNASLETNEQFVTEICDAFLCKVKKFG</sequence>
<keyword evidence="3" id="KW-1185">Reference proteome</keyword>
<dbReference type="Proteomes" id="UP001164746">
    <property type="component" value="Chromosome 7"/>
</dbReference>
<evidence type="ECO:0000259" key="1">
    <source>
        <dbReference type="Pfam" id="PF24480"/>
    </source>
</evidence>
<feature type="domain" description="Tubulin polyglutamylase complex subunit 1-like C-terminal" evidence="1">
    <location>
        <begin position="26"/>
        <end position="83"/>
    </location>
</feature>
<evidence type="ECO:0000313" key="2">
    <source>
        <dbReference type="EMBL" id="WAR09781.1"/>
    </source>
</evidence>
<dbReference type="Pfam" id="PF24480">
    <property type="entry name" value="TPGS1_C"/>
    <property type="match status" value="2"/>
</dbReference>
<reference evidence="2" key="1">
    <citation type="submission" date="2022-11" db="EMBL/GenBank/DDBJ databases">
        <title>Centuries of genome instability and evolution in soft-shell clam transmissible cancer (bioRxiv).</title>
        <authorList>
            <person name="Hart S.F.M."/>
            <person name="Yonemitsu M.A."/>
            <person name="Giersch R.M."/>
            <person name="Beal B.F."/>
            <person name="Arriagada G."/>
            <person name="Davis B.W."/>
            <person name="Ostrander E.A."/>
            <person name="Goff S.P."/>
            <person name="Metzger M.J."/>
        </authorList>
    </citation>
    <scope>NUCLEOTIDE SEQUENCE</scope>
    <source>
        <strain evidence="2">MELC-2E11</strain>
        <tissue evidence="2">Siphon/mantle</tissue>
    </source>
</reference>
<dbReference type="InterPro" id="IPR057632">
    <property type="entry name" value="TPGS1_C"/>
</dbReference>
<feature type="domain" description="Tubulin polyglutamylase complex subunit 1-like C-terminal" evidence="1">
    <location>
        <begin position="105"/>
        <end position="196"/>
    </location>
</feature>
<accession>A0ABY7ELU9</accession>
<proteinExistence type="predicted"/>
<dbReference type="PANTHER" id="PTHR31932">
    <property type="entry name" value="TUBULIN POLYGLUTAMYLASE COMPLEX SUBUNIT 1"/>
    <property type="match status" value="1"/>
</dbReference>
<evidence type="ECO:0000313" key="3">
    <source>
        <dbReference type="Proteomes" id="UP001164746"/>
    </source>
</evidence>
<protein>
    <submittedName>
        <fullName evidence="2">TPGS1-like protein</fullName>
    </submittedName>
</protein>
<dbReference type="InterPro" id="IPR039235">
    <property type="entry name" value="TPGS1"/>
</dbReference>
<dbReference type="PANTHER" id="PTHR31932:SF2">
    <property type="entry name" value="TUBULIN POLYGLUTAMYLASE COMPLEX SUBUNIT 1"/>
    <property type="match status" value="1"/>
</dbReference>
<organism evidence="2 3">
    <name type="scientific">Mya arenaria</name>
    <name type="common">Soft-shell clam</name>
    <dbReference type="NCBI Taxonomy" id="6604"/>
    <lineage>
        <taxon>Eukaryota</taxon>
        <taxon>Metazoa</taxon>
        <taxon>Spiralia</taxon>
        <taxon>Lophotrochozoa</taxon>
        <taxon>Mollusca</taxon>
        <taxon>Bivalvia</taxon>
        <taxon>Autobranchia</taxon>
        <taxon>Heteroconchia</taxon>
        <taxon>Euheterodonta</taxon>
        <taxon>Imparidentia</taxon>
        <taxon>Neoheterodontei</taxon>
        <taxon>Myida</taxon>
        <taxon>Myoidea</taxon>
        <taxon>Myidae</taxon>
        <taxon>Mya</taxon>
    </lineage>
</organism>
<name>A0ABY7ELU9_MYAAR</name>
<gene>
    <name evidence="2" type="ORF">MAR_034857</name>
</gene>
<dbReference type="EMBL" id="CP111018">
    <property type="protein sequence ID" value="WAR09781.1"/>
    <property type="molecule type" value="Genomic_DNA"/>
</dbReference>